<dbReference type="EMBL" id="CAICTM010001717">
    <property type="protein sequence ID" value="CAB9525744.1"/>
    <property type="molecule type" value="Genomic_DNA"/>
</dbReference>
<keyword evidence="5" id="KW-0735">Signal-anchor</keyword>
<dbReference type="Gene3D" id="3.20.20.80">
    <property type="entry name" value="Glycosidases"/>
    <property type="match status" value="2"/>
</dbReference>
<keyword evidence="4" id="KW-0378">Hydrolase</keyword>
<dbReference type="InterPro" id="IPR026071">
    <property type="entry name" value="Glyco_Hydrolase_99"/>
</dbReference>
<evidence type="ECO:0000256" key="4">
    <source>
        <dbReference type="ARBA" id="ARBA00022801"/>
    </source>
</evidence>
<feature type="compositionally biased region" description="Pro residues" evidence="9">
    <location>
        <begin position="21"/>
        <end position="34"/>
    </location>
</feature>
<comment type="similarity">
    <text evidence="2">Belongs to the glycosyl hydrolase 99 family.</text>
</comment>
<evidence type="ECO:0000313" key="10">
    <source>
        <dbReference type="EMBL" id="CAB9525744.1"/>
    </source>
</evidence>
<evidence type="ECO:0000313" key="11">
    <source>
        <dbReference type="Proteomes" id="UP001153069"/>
    </source>
</evidence>
<dbReference type="GO" id="GO:0000139">
    <property type="term" value="C:Golgi membrane"/>
    <property type="evidence" value="ECO:0007669"/>
    <property type="project" value="UniProtKB-SubCell"/>
</dbReference>
<comment type="subcellular location">
    <subcellularLocation>
        <location evidence="1">Golgi apparatus membrane</location>
        <topology evidence="1">Single-pass type II membrane protein</topology>
    </subcellularLocation>
</comment>
<dbReference type="GO" id="GO:0004559">
    <property type="term" value="F:alpha-mannosidase activity"/>
    <property type="evidence" value="ECO:0007669"/>
    <property type="project" value="TreeGrafter"/>
</dbReference>
<feature type="compositionally biased region" description="Low complexity" evidence="9">
    <location>
        <begin position="35"/>
        <end position="47"/>
    </location>
</feature>
<feature type="region of interest" description="Disordered" evidence="9">
    <location>
        <begin position="17"/>
        <end position="126"/>
    </location>
</feature>
<feature type="compositionally biased region" description="Polar residues" evidence="9">
    <location>
        <begin position="48"/>
        <end position="60"/>
    </location>
</feature>
<sequence length="942" mass="105322">MSSVLLGLFIKASGQITVTLPPQPTDNPNQPPTTSPTRAPATPQPTSNRTPQPNSNSGISISIWVPRPTPTRKPTTVPTNTPTPKPSRQVTGAPTSEPTSQPNNEPTDTPTDTPIANTGDDESTSSNAKITVGAYYYPWHKRHFEDAKDGYLRRELQPRQEVRLGEYDDTQPTVIRQHLAWSRQANIKVWVTSWWGQSSPEDATLRQVILPELERQAQTAPDYYNHKLAILYETMAWFNEINSRNNDNDNDNAPPTSDPFQRIFDDFEHICRFYVDHPNYYKIGGKPVVVVYLTRLLEDKCAVPQVIDRIRRGCGANHELYIIGDHMWGEAPSPSQEESILPLMDGITNYDLYGNMGRPAPYAGSSRVALYFENARDWKRHALEFNTSFVPAVSPGYNDRAVRFERDHPALSRRLTADSPEGSLFREQLGHAINLVDRGADNLLLVNSFNEWHEDTQIEPCDGKAAKEPAHLTQGLEYQGYGTLYLDILANYTAAASNADNIFGQESIGASKAPSQKATSLPIHFTGRPYAIPTLAAMYYFPSNYEQGLRARLNQAPLHQEAMDAMTNEEKISDDFWLSWRSNIPAWVMPWFHRDHSTNQQFMEVFNHNLVKSTNHKLILYYHVSSRLPTITIDGTPVGFKQQPQHNVLAISPWIVSDVEYLCEHYLTDEGTYYHSSSGKPVVMLGLTHELKSSPGVLASLVTTIRTVASDQFSLELLLVGDDIAWSDAPLETHTFEPFSWLDGIANINVYGNMMDSWNDTTTADHGDEYFEARQSTLDAYYEQQRQWRIAAWNEGCSFLPTVLPGYNDRASGEATTPLSRVLAEEPGQEGSLFAYSLETAQHLLDSELEDLLLINSFNNFLDDTQVYPVYGSAASFPDSLTGGLVYEAYGETYLDILTVKFGLRETGVPTASPQPSAAPTPTPVEASSPGAAPDPLDWCEN</sequence>
<dbReference type="AlphaFoldDB" id="A0A9N8ETH6"/>
<protein>
    <submittedName>
        <fullName evidence="10">Uncharacterized protein</fullName>
    </submittedName>
</protein>
<comment type="caution">
    <text evidence="10">The sequence shown here is derived from an EMBL/GenBank/DDBJ whole genome shotgun (WGS) entry which is preliminary data.</text>
</comment>
<feature type="compositionally biased region" description="Low complexity" evidence="9">
    <location>
        <begin position="102"/>
        <end position="114"/>
    </location>
</feature>
<dbReference type="Proteomes" id="UP001153069">
    <property type="component" value="Unassembled WGS sequence"/>
</dbReference>
<dbReference type="OrthoDB" id="406152at2759"/>
<dbReference type="Pfam" id="PF16317">
    <property type="entry name" value="Glyco_hydro_99"/>
    <property type="match status" value="1"/>
</dbReference>
<evidence type="ECO:0000256" key="9">
    <source>
        <dbReference type="SAM" id="MobiDB-lite"/>
    </source>
</evidence>
<evidence type="ECO:0000256" key="7">
    <source>
        <dbReference type="ARBA" id="ARBA00023034"/>
    </source>
</evidence>
<keyword evidence="11" id="KW-1185">Reference proteome</keyword>
<name>A0A9N8ETH6_9STRA</name>
<organism evidence="10 11">
    <name type="scientific">Seminavis robusta</name>
    <dbReference type="NCBI Taxonomy" id="568900"/>
    <lineage>
        <taxon>Eukaryota</taxon>
        <taxon>Sar</taxon>
        <taxon>Stramenopiles</taxon>
        <taxon>Ochrophyta</taxon>
        <taxon>Bacillariophyta</taxon>
        <taxon>Bacillariophyceae</taxon>
        <taxon>Bacillariophycidae</taxon>
        <taxon>Naviculales</taxon>
        <taxon>Naviculaceae</taxon>
        <taxon>Seminavis</taxon>
    </lineage>
</organism>
<dbReference type="PANTHER" id="PTHR13572:SF4">
    <property type="entry name" value="RE57134P"/>
    <property type="match status" value="1"/>
</dbReference>
<evidence type="ECO:0000256" key="8">
    <source>
        <dbReference type="ARBA" id="ARBA00023136"/>
    </source>
</evidence>
<keyword evidence="3" id="KW-0812">Transmembrane</keyword>
<accession>A0A9N8ETH6</accession>
<feature type="compositionally biased region" description="Polar residues" evidence="9">
    <location>
        <begin position="88"/>
        <end position="101"/>
    </location>
</feature>
<evidence type="ECO:0000256" key="1">
    <source>
        <dbReference type="ARBA" id="ARBA00004323"/>
    </source>
</evidence>
<reference evidence="10" key="1">
    <citation type="submission" date="2020-06" db="EMBL/GenBank/DDBJ databases">
        <authorList>
            <consortium name="Plant Systems Biology data submission"/>
        </authorList>
    </citation>
    <scope>NUCLEOTIDE SEQUENCE</scope>
    <source>
        <strain evidence="10">D6</strain>
    </source>
</reference>
<evidence type="ECO:0000256" key="2">
    <source>
        <dbReference type="ARBA" id="ARBA00009559"/>
    </source>
</evidence>
<evidence type="ECO:0000256" key="3">
    <source>
        <dbReference type="ARBA" id="ARBA00022692"/>
    </source>
</evidence>
<keyword evidence="8" id="KW-0472">Membrane</keyword>
<keyword evidence="6" id="KW-1133">Transmembrane helix</keyword>
<dbReference type="PANTHER" id="PTHR13572">
    <property type="entry name" value="ENDO-ALPHA-1,2-MANNOSIDASE"/>
    <property type="match status" value="1"/>
</dbReference>
<feature type="compositionally biased region" description="Low complexity" evidence="9">
    <location>
        <begin position="72"/>
        <end position="82"/>
    </location>
</feature>
<evidence type="ECO:0000256" key="6">
    <source>
        <dbReference type="ARBA" id="ARBA00022989"/>
    </source>
</evidence>
<gene>
    <name evidence="10" type="ORF">SEMRO_1719_G293440.2</name>
</gene>
<proteinExistence type="inferred from homology"/>
<feature type="region of interest" description="Disordered" evidence="9">
    <location>
        <begin position="909"/>
        <end position="942"/>
    </location>
</feature>
<evidence type="ECO:0000256" key="5">
    <source>
        <dbReference type="ARBA" id="ARBA00022968"/>
    </source>
</evidence>
<keyword evidence="7" id="KW-0333">Golgi apparatus</keyword>